<gene>
    <name evidence="2" type="ORF">CLAFUR5_12761</name>
</gene>
<evidence type="ECO:0000256" key="1">
    <source>
        <dbReference type="SAM" id="SignalP"/>
    </source>
</evidence>
<dbReference type="InterPro" id="IPR036610">
    <property type="entry name" value="PEBP-like_sf"/>
</dbReference>
<reference evidence="2" key="2">
    <citation type="journal article" date="2022" name="Microb. Genom.">
        <title>A chromosome-scale genome assembly of the tomato pathogen Cladosporium fulvum reveals a compartmentalized genome architecture and the presence of a dispensable chromosome.</title>
        <authorList>
            <person name="Zaccaron A.Z."/>
            <person name="Chen L.H."/>
            <person name="Samaras A."/>
            <person name="Stergiopoulos I."/>
        </authorList>
    </citation>
    <scope>NUCLEOTIDE SEQUENCE</scope>
    <source>
        <strain evidence="2">Race5_Kim</strain>
    </source>
</reference>
<evidence type="ECO:0000313" key="3">
    <source>
        <dbReference type="Proteomes" id="UP000756132"/>
    </source>
</evidence>
<dbReference type="SUPFAM" id="SSF49777">
    <property type="entry name" value="PEBP-like"/>
    <property type="match status" value="1"/>
</dbReference>
<keyword evidence="3" id="KW-1185">Reference proteome</keyword>
<dbReference type="GeneID" id="71992639"/>
<keyword evidence="1" id="KW-0732">Signal</keyword>
<dbReference type="Gene3D" id="3.90.280.10">
    <property type="entry name" value="PEBP-like"/>
    <property type="match status" value="1"/>
</dbReference>
<feature type="signal peptide" evidence="1">
    <location>
        <begin position="1"/>
        <end position="16"/>
    </location>
</feature>
<evidence type="ECO:0000313" key="2">
    <source>
        <dbReference type="EMBL" id="UJO23878.1"/>
    </source>
</evidence>
<reference evidence="2" key="1">
    <citation type="submission" date="2021-12" db="EMBL/GenBank/DDBJ databases">
        <authorList>
            <person name="Zaccaron A."/>
            <person name="Stergiopoulos I."/>
        </authorList>
    </citation>
    <scope>NUCLEOTIDE SEQUENCE</scope>
    <source>
        <strain evidence="2">Race5_Kim</strain>
    </source>
</reference>
<dbReference type="OMA" id="YTFLVYR"/>
<organism evidence="2 3">
    <name type="scientific">Passalora fulva</name>
    <name type="common">Tomato leaf mold</name>
    <name type="synonym">Cladosporium fulvum</name>
    <dbReference type="NCBI Taxonomy" id="5499"/>
    <lineage>
        <taxon>Eukaryota</taxon>
        <taxon>Fungi</taxon>
        <taxon>Dikarya</taxon>
        <taxon>Ascomycota</taxon>
        <taxon>Pezizomycotina</taxon>
        <taxon>Dothideomycetes</taxon>
        <taxon>Dothideomycetidae</taxon>
        <taxon>Mycosphaerellales</taxon>
        <taxon>Mycosphaerellaceae</taxon>
        <taxon>Fulvia</taxon>
    </lineage>
</organism>
<feature type="chain" id="PRO_5040204529" evidence="1">
    <location>
        <begin position="17"/>
        <end position="138"/>
    </location>
</feature>
<protein>
    <submittedName>
        <fullName evidence="2">Uncharacterized protein</fullName>
    </submittedName>
</protein>
<dbReference type="OrthoDB" id="2506647at2759"/>
<proteinExistence type="predicted"/>
<dbReference type="EMBL" id="CP090173">
    <property type="protein sequence ID" value="UJO23878.1"/>
    <property type="molecule type" value="Genomic_DNA"/>
</dbReference>
<name>A0A9Q8PK08_PASFU</name>
<dbReference type="KEGG" id="ffu:CLAFUR5_12761"/>
<dbReference type="AlphaFoldDB" id="A0A9Q8PK08"/>
<sequence length="138" mass="14540">MKYSILASLLVSLACAAPSPVVTPVAELEKRQSSNVNVNGVGIRSASAARVRQSFTASGVVPTLIPTETFCTAPASPLEQHRYTFLVYREPAGYSPNILGAQVRLAFDLLGYTRAGGLGQPIAGNFFNQSLTNGIVPS</sequence>
<accession>A0A9Q8PK08</accession>
<dbReference type="RefSeq" id="XP_047768244.1">
    <property type="nucleotide sequence ID" value="XM_047911909.1"/>
</dbReference>
<dbReference type="Proteomes" id="UP000756132">
    <property type="component" value="Chromosome 11"/>
</dbReference>
<dbReference type="PROSITE" id="PS51257">
    <property type="entry name" value="PROKAR_LIPOPROTEIN"/>
    <property type="match status" value="1"/>
</dbReference>